<dbReference type="Proteomes" id="UP001500190">
    <property type="component" value="Unassembled WGS sequence"/>
</dbReference>
<proteinExistence type="predicted"/>
<comment type="caution">
    <text evidence="1">The sequence shown here is derived from an EMBL/GenBank/DDBJ whole genome shotgun (WGS) entry which is preliminary data.</text>
</comment>
<evidence type="ECO:0000313" key="2">
    <source>
        <dbReference type="Proteomes" id="UP001500190"/>
    </source>
</evidence>
<dbReference type="EMBL" id="BAAAND010000012">
    <property type="protein sequence ID" value="GAA1613010.1"/>
    <property type="molecule type" value="Genomic_DNA"/>
</dbReference>
<protein>
    <submittedName>
        <fullName evidence="1">Uncharacterized protein</fullName>
    </submittedName>
</protein>
<name>A0ABN2EPK9_9ACTN</name>
<reference evidence="1 2" key="1">
    <citation type="journal article" date="2019" name="Int. J. Syst. Evol. Microbiol.">
        <title>The Global Catalogue of Microorganisms (GCM) 10K type strain sequencing project: providing services to taxonomists for standard genome sequencing and annotation.</title>
        <authorList>
            <consortium name="The Broad Institute Genomics Platform"/>
            <consortium name="The Broad Institute Genome Sequencing Center for Infectious Disease"/>
            <person name="Wu L."/>
            <person name="Ma J."/>
        </authorList>
    </citation>
    <scope>NUCLEOTIDE SEQUENCE [LARGE SCALE GENOMIC DNA]</scope>
    <source>
        <strain evidence="1 2">JCM 14304</strain>
    </source>
</reference>
<accession>A0ABN2EPK9</accession>
<evidence type="ECO:0000313" key="1">
    <source>
        <dbReference type="EMBL" id="GAA1613010.1"/>
    </source>
</evidence>
<gene>
    <name evidence="1" type="ORF">GCM10009742_75310</name>
</gene>
<keyword evidence="2" id="KW-1185">Reference proteome</keyword>
<sequence>MTPTPTVHSVLSQLLRGPEWTQRLRYGSGAQRSDVLRHIASRIVLARWDLGTVPRAGDPLDAELLPGVEALIDKLCPLIGEAVDLQLLIVGTAVELAAEQGIRITRSSLSEPSSTAVGTAYAQDPPGQLAAQEVAQRLVLSVAERQDRLADDELVALYLERYHDQWDRSSRDDHASSIGLGSDERPPFVHVRRENSWQLGADRSVCGRYRLHFIGGGGHDPHKCADEEVRRTCAGFGLFQAEHRTALRSISVASADAGRVADAARIWANRQKTRPVATGPVDEPLTLEIAAKIRVWFGCSSAGRQLTERYGDVGEYSEVLSTALVRKTWMGLHAHERNARPPLTAADVHRLLGPALDKAVPEVVPQWILEPPTAQPSTKRFNRACAVLVDHRSLLAGTAADYVEFVRGRFGPAWSELTLTPDELRAQFPVLFPQEVVDA</sequence>
<organism evidence="1 2">
    <name type="scientific">Kribbella karoonensis</name>
    <dbReference type="NCBI Taxonomy" id="324851"/>
    <lineage>
        <taxon>Bacteria</taxon>
        <taxon>Bacillati</taxon>
        <taxon>Actinomycetota</taxon>
        <taxon>Actinomycetes</taxon>
        <taxon>Propionibacteriales</taxon>
        <taxon>Kribbellaceae</taxon>
        <taxon>Kribbella</taxon>
    </lineage>
</organism>